<protein>
    <submittedName>
        <fullName evidence="2">Uncharacterized protein</fullName>
    </submittedName>
</protein>
<dbReference type="EMBL" id="MUGS01000029">
    <property type="protein sequence ID" value="OXG04859.1"/>
    <property type="molecule type" value="Genomic_DNA"/>
</dbReference>
<gene>
    <name evidence="2" type="ORF">B0A64_14475</name>
</gene>
<evidence type="ECO:0000313" key="3">
    <source>
        <dbReference type="Proteomes" id="UP000214684"/>
    </source>
</evidence>
<evidence type="ECO:0000313" key="2">
    <source>
        <dbReference type="EMBL" id="OXG04859.1"/>
    </source>
</evidence>
<name>A0A227P4M2_9FLAO</name>
<feature type="transmembrane region" description="Helical" evidence="1">
    <location>
        <begin position="16"/>
        <end position="34"/>
    </location>
</feature>
<sequence>MAIILKKRCSLKNLKSTAVTAIFLLLYHFMIYFTRKCRSKKKVRIVNSDIFGSNVKIPFFERKELFLRFYLNLQNIKNQETR</sequence>
<accession>A0A227P4M2</accession>
<evidence type="ECO:0000256" key="1">
    <source>
        <dbReference type="SAM" id="Phobius"/>
    </source>
</evidence>
<keyword evidence="3" id="KW-1185">Reference proteome</keyword>
<dbReference type="AlphaFoldDB" id="A0A227P4M2"/>
<keyword evidence="1" id="KW-1133">Transmembrane helix</keyword>
<proteinExistence type="predicted"/>
<keyword evidence="1" id="KW-0472">Membrane</keyword>
<comment type="caution">
    <text evidence="2">The sequence shown here is derived from an EMBL/GenBank/DDBJ whole genome shotgun (WGS) entry which is preliminary data.</text>
</comment>
<reference evidence="2 3" key="1">
    <citation type="submission" date="2016-11" db="EMBL/GenBank/DDBJ databases">
        <title>Whole genomes of Flavobacteriaceae.</title>
        <authorList>
            <person name="Stine C."/>
            <person name="Li C."/>
            <person name="Tadesse D."/>
        </authorList>
    </citation>
    <scope>NUCLEOTIDE SEQUENCE [LARGE SCALE GENOMIC DNA]</scope>
    <source>
        <strain evidence="2 3">DSM 24704</strain>
    </source>
</reference>
<keyword evidence="1" id="KW-0812">Transmembrane</keyword>
<organism evidence="2 3">
    <name type="scientific">Flavobacterium araucananum</name>
    <dbReference type="NCBI Taxonomy" id="946678"/>
    <lineage>
        <taxon>Bacteria</taxon>
        <taxon>Pseudomonadati</taxon>
        <taxon>Bacteroidota</taxon>
        <taxon>Flavobacteriia</taxon>
        <taxon>Flavobacteriales</taxon>
        <taxon>Flavobacteriaceae</taxon>
        <taxon>Flavobacterium</taxon>
    </lineage>
</organism>
<dbReference type="Proteomes" id="UP000214684">
    <property type="component" value="Unassembled WGS sequence"/>
</dbReference>